<keyword evidence="5" id="KW-0813">Transport</keyword>
<sequence>YEATPPAAPQPVPATTPPARTTPTEPPRNYGSYNNQTAVNATTAELLKKQEELEKKAKELERRERELQAHSLGPGADRQKNWPPLPAFCPVGPCFYMDINVEISQRFQRIVTIMYYFWMFCTGNLLLNLISSLAAFCVSSDSGVGFGLAILWALLFTPCSFICWYRPVYKAFRSDSSVNFFFFFFVFFAHCGMSVIEAIGIPGSGFSGWIVSLVGMRANIGVGVIMIINALLFNAQAVMGIFLLKRIHSLYRQTDASFQKAQAEFATGVMSNQAVRQAAATAAASAATNAAQGAFTAPR</sequence>
<feature type="transmembrane region" description="Helical" evidence="5">
    <location>
        <begin position="142"/>
        <end position="165"/>
    </location>
</feature>
<name>A0A3B3Z8S8_9GOBI</name>
<dbReference type="Proteomes" id="UP000261520">
    <property type="component" value="Unplaced"/>
</dbReference>
<feature type="compositionally biased region" description="Basic and acidic residues" evidence="6">
    <location>
        <begin position="50"/>
        <end position="68"/>
    </location>
</feature>
<comment type="similarity">
    <text evidence="5">Belongs to the SCAMP family.</text>
</comment>
<evidence type="ECO:0000256" key="6">
    <source>
        <dbReference type="SAM" id="MobiDB-lite"/>
    </source>
</evidence>
<evidence type="ECO:0000256" key="2">
    <source>
        <dbReference type="ARBA" id="ARBA00022692"/>
    </source>
</evidence>
<dbReference type="Pfam" id="PF04144">
    <property type="entry name" value="SCAMP"/>
    <property type="match status" value="1"/>
</dbReference>
<dbReference type="STRING" id="409849.ENSPMGP00000000995"/>
<evidence type="ECO:0000313" key="8">
    <source>
        <dbReference type="Proteomes" id="UP000261520"/>
    </source>
</evidence>
<feature type="transmembrane region" description="Helical" evidence="5">
    <location>
        <begin position="115"/>
        <end position="136"/>
    </location>
</feature>
<keyword evidence="8" id="KW-1185">Reference proteome</keyword>
<evidence type="ECO:0000256" key="1">
    <source>
        <dbReference type="ARBA" id="ARBA00004141"/>
    </source>
</evidence>
<feature type="compositionally biased region" description="Pro residues" evidence="6">
    <location>
        <begin position="1"/>
        <end position="16"/>
    </location>
</feature>
<dbReference type="GO" id="GO:0055038">
    <property type="term" value="C:recycling endosome membrane"/>
    <property type="evidence" value="ECO:0007669"/>
    <property type="project" value="TreeGrafter"/>
</dbReference>
<reference evidence="7" key="1">
    <citation type="submission" date="2025-08" db="UniProtKB">
        <authorList>
            <consortium name="Ensembl"/>
        </authorList>
    </citation>
    <scope>IDENTIFICATION</scope>
</reference>
<dbReference type="GO" id="GO:0015031">
    <property type="term" value="P:protein transport"/>
    <property type="evidence" value="ECO:0007669"/>
    <property type="project" value="InterPro"/>
</dbReference>
<dbReference type="GO" id="GO:0032588">
    <property type="term" value="C:trans-Golgi network membrane"/>
    <property type="evidence" value="ECO:0007669"/>
    <property type="project" value="TreeGrafter"/>
</dbReference>
<evidence type="ECO:0000256" key="5">
    <source>
        <dbReference type="RuleBase" id="RU363122"/>
    </source>
</evidence>
<evidence type="ECO:0000256" key="4">
    <source>
        <dbReference type="ARBA" id="ARBA00023136"/>
    </source>
</evidence>
<feature type="transmembrane region" description="Helical" evidence="5">
    <location>
        <begin position="220"/>
        <end position="244"/>
    </location>
</feature>
<proteinExistence type="inferred from homology"/>
<keyword evidence="2 5" id="KW-0812">Transmembrane</keyword>
<dbReference type="PANTHER" id="PTHR10687:SF6">
    <property type="entry name" value="SECRETORY CARRIER-ASSOCIATED MEMBRANE PROTEIN 3"/>
    <property type="match status" value="1"/>
</dbReference>
<keyword evidence="3 5" id="KW-1133">Transmembrane helix</keyword>
<feature type="region of interest" description="Disordered" evidence="6">
    <location>
        <begin position="50"/>
        <end position="79"/>
    </location>
</feature>
<dbReference type="InterPro" id="IPR007273">
    <property type="entry name" value="SCAMP"/>
</dbReference>
<comment type="subcellular location">
    <subcellularLocation>
        <location evidence="1 5">Membrane</location>
        <topology evidence="1 5">Multi-pass membrane protein</topology>
    </subcellularLocation>
</comment>
<evidence type="ECO:0000256" key="3">
    <source>
        <dbReference type="ARBA" id="ARBA00022989"/>
    </source>
</evidence>
<accession>A0A3B3Z8S8</accession>
<feature type="region of interest" description="Disordered" evidence="6">
    <location>
        <begin position="1"/>
        <end position="35"/>
    </location>
</feature>
<dbReference type="AlphaFoldDB" id="A0A3B3Z8S8"/>
<feature type="transmembrane region" description="Helical" evidence="5">
    <location>
        <begin position="177"/>
        <end position="200"/>
    </location>
</feature>
<dbReference type="Ensembl" id="ENSPMGT00000001050.1">
    <property type="protein sequence ID" value="ENSPMGP00000000995.1"/>
    <property type="gene ID" value="ENSPMGG00000000908.1"/>
</dbReference>
<reference evidence="7" key="2">
    <citation type="submission" date="2025-09" db="UniProtKB">
        <authorList>
            <consortium name="Ensembl"/>
        </authorList>
    </citation>
    <scope>IDENTIFICATION</scope>
</reference>
<protein>
    <recommendedName>
        <fullName evidence="5">Secretory carrier-associated membrane protein</fullName>
        <shortName evidence="5">Secretory carrier membrane protein</shortName>
    </recommendedName>
</protein>
<evidence type="ECO:0000313" key="7">
    <source>
        <dbReference type="Ensembl" id="ENSPMGP00000000995.1"/>
    </source>
</evidence>
<keyword evidence="4 5" id="KW-0472">Membrane</keyword>
<dbReference type="PANTHER" id="PTHR10687">
    <property type="entry name" value="SECRETORY CARRIER-ASSOCIATED MEMBRANE PROTEIN SCAMP"/>
    <property type="match status" value="1"/>
</dbReference>
<organism evidence="7 8">
    <name type="scientific">Periophthalmus magnuspinnatus</name>
    <dbReference type="NCBI Taxonomy" id="409849"/>
    <lineage>
        <taxon>Eukaryota</taxon>
        <taxon>Metazoa</taxon>
        <taxon>Chordata</taxon>
        <taxon>Craniata</taxon>
        <taxon>Vertebrata</taxon>
        <taxon>Euteleostomi</taxon>
        <taxon>Actinopterygii</taxon>
        <taxon>Neopterygii</taxon>
        <taxon>Teleostei</taxon>
        <taxon>Neoteleostei</taxon>
        <taxon>Acanthomorphata</taxon>
        <taxon>Gobiaria</taxon>
        <taxon>Gobiiformes</taxon>
        <taxon>Gobioidei</taxon>
        <taxon>Gobiidae</taxon>
        <taxon>Oxudercinae</taxon>
        <taxon>Periophthalmus</taxon>
    </lineage>
</organism>